<name>A0ACC6UDJ4_9BURK</name>
<evidence type="ECO:0000313" key="1">
    <source>
        <dbReference type="EMBL" id="MEX3937565.1"/>
    </source>
</evidence>
<dbReference type="EMBL" id="JBFRCH010000056">
    <property type="protein sequence ID" value="MEX3937565.1"/>
    <property type="molecule type" value="Genomic_DNA"/>
</dbReference>
<gene>
    <name evidence="1" type="primary">cueR</name>
    <name evidence="1" type="ORF">AB4Y32_38535</name>
</gene>
<reference evidence="1" key="1">
    <citation type="submission" date="2024-07" db="EMBL/GenBank/DDBJ databases">
        <title>A survey of Mimosa microsymbionts across Brazilian biomes reveals a high diversity of Paraburkholderia nodulating endemic species, but also that Cupriavidus is common as a symbiont of widespread species.</title>
        <authorList>
            <person name="Rouws L."/>
            <person name="Barauna A."/>
            <person name="Beukes C."/>
            <person name="Rouws J.R.C."/>
            <person name="De Faria S.M."/>
            <person name="Gross E."/>
            <person name="Bueno Dos Reis Junior F."/>
            <person name="Simon M.F."/>
            <person name="Maluk M."/>
            <person name="Odee D.W."/>
            <person name="Kenicer G."/>
            <person name="Young J.P.W."/>
            <person name="Reis V.M."/>
            <person name="Zilli J."/>
            <person name="James E.K."/>
        </authorList>
    </citation>
    <scope>NUCLEOTIDE SEQUENCE</scope>
    <source>
        <strain evidence="1">EG181B</strain>
    </source>
</reference>
<dbReference type="Proteomes" id="UP001558850">
    <property type="component" value="Unassembled WGS sequence"/>
</dbReference>
<comment type="caution">
    <text evidence="1">The sequence shown here is derived from an EMBL/GenBank/DDBJ whole genome shotgun (WGS) entry which is preliminary data.</text>
</comment>
<organism evidence="1 2">
    <name type="scientific">Paraburkholderia phymatum</name>
    <dbReference type="NCBI Taxonomy" id="148447"/>
    <lineage>
        <taxon>Bacteria</taxon>
        <taxon>Pseudomonadati</taxon>
        <taxon>Pseudomonadota</taxon>
        <taxon>Betaproteobacteria</taxon>
        <taxon>Burkholderiales</taxon>
        <taxon>Burkholderiaceae</taxon>
        <taxon>Paraburkholderia</taxon>
    </lineage>
</organism>
<sequence length="154" mass="17127">MNIGEVASASGVSTKMIRHYEGLGLLPQASRSMSGYRQYSDKDVSRLRFIRNGRGLGFSLGRIAELLDLWQNRKRSSRQVKTLAQAHLAELDEKLRELDEMKAALEQLLHSCNGDDRPDCPIIESLASEAVVGDRAASAPRQKALPDKRRQSGH</sequence>
<accession>A0ACC6UDJ4</accession>
<protein>
    <submittedName>
        <fullName evidence="1">Cu(I)-responsive transcriptional regulator</fullName>
    </submittedName>
</protein>
<proteinExistence type="predicted"/>
<evidence type="ECO:0000313" key="2">
    <source>
        <dbReference type="Proteomes" id="UP001558850"/>
    </source>
</evidence>
<keyword evidence="2" id="KW-1185">Reference proteome</keyword>